<evidence type="ECO:0000259" key="2">
    <source>
        <dbReference type="PROSITE" id="PS50110"/>
    </source>
</evidence>
<name>A0AAN0MFB6_9ACTN</name>
<feature type="domain" description="Response regulatory" evidence="2">
    <location>
        <begin position="16"/>
        <end position="134"/>
    </location>
</feature>
<keyword evidence="1" id="KW-0597">Phosphoprotein</keyword>
<sequence>MSANASAPSTSDDVLKVVIYSDDRLVRNQIKLALGRKIASDLPEIEITEFATADALLRALDKEKFDAAVFDAEARPGGMGVSHQMRDEIADCPPVVLLIARAADAWMATWSRAESISPYPVDPIRLPDDVANVVRNARTGRKNALSSSLVEPGVGSRHPIAD</sequence>
<dbReference type="KEGG" id="broo:brsh051_05650"/>
<protein>
    <recommendedName>
        <fullName evidence="2">Response regulatory domain-containing protein</fullName>
    </recommendedName>
</protein>
<evidence type="ECO:0000313" key="3">
    <source>
        <dbReference type="EMBL" id="BEH01284.1"/>
    </source>
</evidence>
<evidence type="ECO:0000313" key="4">
    <source>
        <dbReference type="Proteomes" id="UP001431656"/>
    </source>
</evidence>
<evidence type="ECO:0000256" key="1">
    <source>
        <dbReference type="PROSITE-ProRule" id="PRU00169"/>
    </source>
</evidence>
<proteinExistence type="predicted"/>
<dbReference type="GO" id="GO:0000160">
    <property type="term" value="P:phosphorelay signal transduction system"/>
    <property type="evidence" value="ECO:0007669"/>
    <property type="project" value="InterPro"/>
</dbReference>
<dbReference type="AlphaFoldDB" id="A0AAN0MFB6"/>
<dbReference type="Gene3D" id="3.40.50.2300">
    <property type="match status" value="1"/>
</dbReference>
<dbReference type="PROSITE" id="PS50110">
    <property type="entry name" value="RESPONSE_REGULATORY"/>
    <property type="match status" value="1"/>
</dbReference>
<organism evidence="3 4">
    <name type="scientific">Brooklawnia propionicigenes</name>
    <dbReference type="NCBI Taxonomy" id="3041175"/>
    <lineage>
        <taxon>Bacteria</taxon>
        <taxon>Bacillati</taxon>
        <taxon>Actinomycetota</taxon>
        <taxon>Actinomycetes</taxon>
        <taxon>Propionibacteriales</taxon>
        <taxon>Propionibacteriaceae</taxon>
        <taxon>Brooklawnia</taxon>
    </lineage>
</organism>
<keyword evidence="4" id="KW-1185">Reference proteome</keyword>
<feature type="modified residue" description="4-aspartylphosphate" evidence="1">
    <location>
        <position position="71"/>
    </location>
</feature>
<dbReference type="Proteomes" id="UP001431656">
    <property type="component" value="Chromosome"/>
</dbReference>
<reference evidence="3" key="1">
    <citation type="journal article" date="2024" name="Int. J. Syst. Evol. Microbiol.">
        <title>Brooklawnia propionicigenes sp. nov., a facultatively anaerobic, propionate-producing bacterium isolated from a methanogenic reactor treating waste from cattle farms.</title>
        <authorList>
            <person name="Akita Y."/>
            <person name="Ueki A."/>
            <person name="Tonouchi A."/>
            <person name="Sugawara Y."/>
            <person name="Honma S."/>
            <person name="Kaku N."/>
            <person name="Ueki K."/>
        </authorList>
    </citation>
    <scope>NUCLEOTIDE SEQUENCE</scope>
    <source>
        <strain evidence="3">SH051</strain>
    </source>
</reference>
<dbReference type="InterPro" id="IPR001789">
    <property type="entry name" value="Sig_transdc_resp-reg_receiver"/>
</dbReference>
<dbReference type="EMBL" id="AP028056">
    <property type="protein sequence ID" value="BEH01284.1"/>
    <property type="molecule type" value="Genomic_DNA"/>
</dbReference>
<dbReference type="RefSeq" id="WP_286267370.1">
    <property type="nucleotide sequence ID" value="NZ_AP028056.1"/>
</dbReference>
<accession>A0AAN0MFB6</accession>
<gene>
    <name evidence="3" type="ORF">brsh051_05650</name>
</gene>